<dbReference type="AlphaFoldDB" id="A0A5B7I414"/>
<gene>
    <name evidence="1" type="ORF">E2C01_072989</name>
</gene>
<comment type="caution">
    <text evidence="1">The sequence shown here is derived from an EMBL/GenBank/DDBJ whole genome shotgun (WGS) entry which is preliminary data.</text>
</comment>
<sequence>MFKSPPCSSSVTSAAAVTVSAEPPRIDSAIDTVPQLPPLSIHCRCKSLATTRVPCKVPQHAIAAAAVSWRPA</sequence>
<evidence type="ECO:0000313" key="2">
    <source>
        <dbReference type="Proteomes" id="UP000324222"/>
    </source>
</evidence>
<accession>A0A5B7I414</accession>
<dbReference type="Proteomes" id="UP000324222">
    <property type="component" value="Unassembled WGS sequence"/>
</dbReference>
<keyword evidence="2" id="KW-1185">Reference proteome</keyword>
<dbReference type="EMBL" id="VSRR010048592">
    <property type="protein sequence ID" value="MPC78502.1"/>
    <property type="molecule type" value="Genomic_DNA"/>
</dbReference>
<name>A0A5B7I414_PORTR</name>
<organism evidence="1 2">
    <name type="scientific">Portunus trituberculatus</name>
    <name type="common">Swimming crab</name>
    <name type="synonym">Neptunus trituberculatus</name>
    <dbReference type="NCBI Taxonomy" id="210409"/>
    <lineage>
        <taxon>Eukaryota</taxon>
        <taxon>Metazoa</taxon>
        <taxon>Ecdysozoa</taxon>
        <taxon>Arthropoda</taxon>
        <taxon>Crustacea</taxon>
        <taxon>Multicrustacea</taxon>
        <taxon>Malacostraca</taxon>
        <taxon>Eumalacostraca</taxon>
        <taxon>Eucarida</taxon>
        <taxon>Decapoda</taxon>
        <taxon>Pleocyemata</taxon>
        <taxon>Brachyura</taxon>
        <taxon>Eubrachyura</taxon>
        <taxon>Portunoidea</taxon>
        <taxon>Portunidae</taxon>
        <taxon>Portuninae</taxon>
        <taxon>Portunus</taxon>
    </lineage>
</organism>
<reference evidence="1 2" key="1">
    <citation type="submission" date="2019-05" db="EMBL/GenBank/DDBJ databases">
        <title>Another draft genome of Portunus trituberculatus and its Hox gene families provides insights of decapod evolution.</title>
        <authorList>
            <person name="Jeong J.-H."/>
            <person name="Song I."/>
            <person name="Kim S."/>
            <person name="Choi T."/>
            <person name="Kim D."/>
            <person name="Ryu S."/>
            <person name="Kim W."/>
        </authorList>
    </citation>
    <scope>NUCLEOTIDE SEQUENCE [LARGE SCALE GENOMIC DNA]</scope>
    <source>
        <tissue evidence="1">Muscle</tissue>
    </source>
</reference>
<evidence type="ECO:0000313" key="1">
    <source>
        <dbReference type="EMBL" id="MPC78502.1"/>
    </source>
</evidence>
<protein>
    <submittedName>
        <fullName evidence="1">Uncharacterized protein</fullName>
    </submittedName>
</protein>
<proteinExistence type="predicted"/>